<dbReference type="Proteomes" id="UP001218188">
    <property type="component" value="Unassembled WGS sequence"/>
</dbReference>
<protein>
    <submittedName>
        <fullName evidence="1">Uncharacterized protein</fullName>
    </submittedName>
</protein>
<evidence type="ECO:0000313" key="2">
    <source>
        <dbReference type="Proteomes" id="UP001218188"/>
    </source>
</evidence>
<name>A0AAD6T9F2_9AGAR</name>
<sequence>MCTMIASRQNARSSMVYKTADQTQARDEYIPVEFTCNPLELEPDSLSGDTKLLNRKRFGSSSSENSLIQRKKQAGPEGCGPRYDGRFDGIAAKDMITGSEISHLSQINPRQTWDSKHFQSYNADYKTFGVTVIAAKNPCLIVTLSLSGGSIFGRNVQFHFFKLWETKPWILSDTLANTVQGRCKQGEWRYDQLKTRDYYKYRLVLQHELSTISGTQ</sequence>
<reference evidence="1" key="1">
    <citation type="submission" date="2023-03" db="EMBL/GenBank/DDBJ databases">
        <title>Massive genome expansion in bonnet fungi (Mycena s.s.) driven by repeated elements and novel gene families across ecological guilds.</title>
        <authorList>
            <consortium name="Lawrence Berkeley National Laboratory"/>
            <person name="Harder C.B."/>
            <person name="Miyauchi S."/>
            <person name="Viragh M."/>
            <person name="Kuo A."/>
            <person name="Thoen E."/>
            <person name="Andreopoulos B."/>
            <person name="Lu D."/>
            <person name="Skrede I."/>
            <person name="Drula E."/>
            <person name="Henrissat B."/>
            <person name="Morin E."/>
            <person name="Kohler A."/>
            <person name="Barry K."/>
            <person name="LaButti K."/>
            <person name="Morin E."/>
            <person name="Salamov A."/>
            <person name="Lipzen A."/>
            <person name="Mereny Z."/>
            <person name="Hegedus B."/>
            <person name="Baldrian P."/>
            <person name="Stursova M."/>
            <person name="Weitz H."/>
            <person name="Taylor A."/>
            <person name="Grigoriev I.V."/>
            <person name="Nagy L.G."/>
            <person name="Martin F."/>
            <person name="Kauserud H."/>
        </authorList>
    </citation>
    <scope>NUCLEOTIDE SEQUENCE</scope>
    <source>
        <strain evidence="1">CBHHK200</strain>
    </source>
</reference>
<dbReference type="EMBL" id="JARJCM010000016">
    <property type="protein sequence ID" value="KAJ7041595.1"/>
    <property type="molecule type" value="Genomic_DNA"/>
</dbReference>
<evidence type="ECO:0000313" key="1">
    <source>
        <dbReference type="EMBL" id="KAJ7041595.1"/>
    </source>
</evidence>
<organism evidence="1 2">
    <name type="scientific">Mycena alexandri</name>
    <dbReference type="NCBI Taxonomy" id="1745969"/>
    <lineage>
        <taxon>Eukaryota</taxon>
        <taxon>Fungi</taxon>
        <taxon>Dikarya</taxon>
        <taxon>Basidiomycota</taxon>
        <taxon>Agaricomycotina</taxon>
        <taxon>Agaricomycetes</taxon>
        <taxon>Agaricomycetidae</taxon>
        <taxon>Agaricales</taxon>
        <taxon>Marasmiineae</taxon>
        <taxon>Mycenaceae</taxon>
        <taxon>Mycena</taxon>
    </lineage>
</organism>
<keyword evidence="2" id="KW-1185">Reference proteome</keyword>
<accession>A0AAD6T9F2</accession>
<proteinExistence type="predicted"/>
<comment type="caution">
    <text evidence="1">The sequence shown here is derived from an EMBL/GenBank/DDBJ whole genome shotgun (WGS) entry which is preliminary data.</text>
</comment>
<dbReference type="AlphaFoldDB" id="A0AAD6T9F2"/>
<gene>
    <name evidence="1" type="ORF">C8F04DRAFT_1177050</name>
</gene>